<dbReference type="AlphaFoldDB" id="A0AAD0WQC8"/>
<reference evidence="1 2" key="1">
    <citation type="submission" date="2018-08" db="EMBL/GenBank/DDBJ databases">
        <title>Complete genome of the Arcobacter suis type strain LMG 26152.</title>
        <authorList>
            <person name="Miller W.G."/>
            <person name="Yee E."/>
            <person name="Bono J.L."/>
        </authorList>
    </citation>
    <scope>NUCLEOTIDE SEQUENCE [LARGE SCALE GENOMIC DNA]</scope>
    <source>
        <strain evidence="1 2">CECT 7833</strain>
    </source>
</reference>
<dbReference type="Proteomes" id="UP000263040">
    <property type="component" value="Chromosome"/>
</dbReference>
<name>A0AAD0WQC8_9BACT</name>
<keyword evidence="2" id="KW-1185">Reference proteome</keyword>
<dbReference type="EMBL" id="CP032100">
    <property type="protein sequence ID" value="AXX89293.1"/>
    <property type="molecule type" value="Genomic_DNA"/>
</dbReference>
<dbReference type="RefSeq" id="WP_118885848.1">
    <property type="nucleotide sequence ID" value="NZ_CP032100.1"/>
</dbReference>
<evidence type="ECO:0000313" key="1">
    <source>
        <dbReference type="EMBL" id="AXX89293.1"/>
    </source>
</evidence>
<gene>
    <name evidence="1" type="ORF">ASUIS_0800</name>
</gene>
<dbReference type="KEGG" id="asui:ASUIS_0800"/>
<organism evidence="1 2">
    <name type="scientific">Arcobacter suis CECT 7833</name>
    <dbReference type="NCBI Taxonomy" id="663365"/>
    <lineage>
        <taxon>Bacteria</taxon>
        <taxon>Pseudomonadati</taxon>
        <taxon>Campylobacterota</taxon>
        <taxon>Epsilonproteobacteria</taxon>
        <taxon>Campylobacterales</taxon>
        <taxon>Arcobacteraceae</taxon>
        <taxon>Arcobacter</taxon>
    </lineage>
</organism>
<evidence type="ECO:0000313" key="2">
    <source>
        <dbReference type="Proteomes" id="UP000263040"/>
    </source>
</evidence>
<accession>A0AAD0WQC8</accession>
<protein>
    <submittedName>
        <fullName evidence="1">Uncharacterized protein</fullName>
    </submittedName>
</protein>
<proteinExistence type="predicted"/>
<sequence>MKIDIQDLIDIDSLMKKGVKGTEIDALFNAFLVIKEDYKYPFIGIKLKTSEQLEYMITEANNVHIYCENSIFKLIAYYNNTELYHLSRSYYIETKKLLDAGKYRKKYELENIYGPHNYNVFLKQEGNFSERIINYVKEKNKLITKLFLGREKNTNTEYGLRINTKDCLFCSNEIKYTVSTTVSAEKAFFFSYDVCEICFDNIHSNDISALNYFVKNYTSEEFISLTNISTDELLADTKKFLKEELDCMIIKCNKKDTITAIRNKSNIKIIFRITSPLDYGYMFFDETGEQFARIDSADHHPELEFGPVHLHNSSIKKDFNKKVKESFTLGLPSIDKKAIINLLNENER</sequence>